<keyword evidence="1" id="KW-0732">Signal</keyword>
<name>A0A1B8GHM7_9PEZI</name>
<organism evidence="2 3">
    <name type="scientific">Pseudogymnoascus verrucosus</name>
    <dbReference type="NCBI Taxonomy" id="342668"/>
    <lineage>
        <taxon>Eukaryota</taxon>
        <taxon>Fungi</taxon>
        <taxon>Dikarya</taxon>
        <taxon>Ascomycota</taxon>
        <taxon>Pezizomycotina</taxon>
        <taxon>Leotiomycetes</taxon>
        <taxon>Thelebolales</taxon>
        <taxon>Thelebolaceae</taxon>
        <taxon>Pseudogymnoascus</taxon>
    </lineage>
</organism>
<reference evidence="3" key="2">
    <citation type="journal article" date="2018" name="Nat. Commun.">
        <title>Extreme sensitivity to ultraviolet light in the fungal pathogen causing white-nose syndrome of bats.</title>
        <authorList>
            <person name="Palmer J.M."/>
            <person name="Drees K.P."/>
            <person name="Foster J.T."/>
            <person name="Lindner D.L."/>
        </authorList>
    </citation>
    <scope>NUCLEOTIDE SEQUENCE [LARGE SCALE GENOMIC DNA]</scope>
    <source>
        <strain evidence="3">UAMH 10579</strain>
    </source>
</reference>
<dbReference type="GeneID" id="28840009"/>
<evidence type="ECO:0000256" key="1">
    <source>
        <dbReference type="SAM" id="SignalP"/>
    </source>
</evidence>
<sequence>MLLMVVVLPVVPPVVLPVALEVVPVVADPIASVRDQGIRIVGRASDLSTVVGALEGMTDAGLGGVWFEILDTWGVREVYSESTYYYSSCILNDLLTYLQVNDSIDVRFLTASWRHKILAAE</sequence>
<dbReference type="RefSeq" id="XP_018129038.2">
    <property type="nucleotide sequence ID" value="XM_018276064.2"/>
</dbReference>
<feature type="signal peptide" evidence="1">
    <location>
        <begin position="1"/>
        <end position="27"/>
    </location>
</feature>
<feature type="chain" id="PRO_5015171107" evidence="1">
    <location>
        <begin position="28"/>
        <end position="121"/>
    </location>
</feature>
<dbReference type="Proteomes" id="UP000091956">
    <property type="component" value="Unassembled WGS sequence"/>
</dbReference>
<evidence type="ECO:0000313" key="3">
    <source>
        <dbReference type="Proteomes" id="UP000091956"/>
    </source>
</evidence>
<gene>
    <name evidence="2" type="ORF">VE01_06623</name>
</gene>
<proteinExistence type="predicted"/>
<protein>
    <submittedName>
        <fullName evidence="2">Uncharacterized protein</fullName>
    </submittedName>
</protein>
<dbReference type="AlphaFoldDB" id="A0A1B8GHM7"/>
<evidence type="ECO:0000313" key="2">
    <source>
        <dbReference type="EMBL" id="OBT95305.2"/>
    </source>
</evidence>
<accession>A0A1B8GHM7</accession>
<keyword evidence="3" id="KW-1185">Reference proteome</keyword>
<dbReference type="EMBL" id="KV460236">
    <property type="protein sequence ID" value="OBT95305.2"/>
    <property type="molecule type" value="Genomic_DNA"/>
</dbReference>
<reference evidence="2 3" key="1">
    <citation type="submission" date="2016-03" db="EMBL/GenBank/DDBJ databases">
        <title>Comparative genomics of Pseudogymnoascus destructans, the fungus causing white-nose syndrome of bats.</title>
        <authorList>
            <person name="Palmer J.M."/>
            <person name="Drees K.P."/>
            <person name="Foster J.T."/>
            <person name="Lindner D.L."/>
        </authorList>
    </citation>
    <scope>NUCLEOTIDE SEQUENCE [LARGE SCALE GENOMIC DNA]</scope>
    <source>
        <strain evidence="2 3">UAMH 10579</strain>
    </source>
</reference>